<dbReference type="AlphaFoldDB" id="A0A850HM25"/>
<evidence type="ECO:0000313" key="7">
    <source>
        <dbReference type="Proteomes" id="UP000528555"/>
    </source>
</evidence>
<evidence type="ECO:0000256" key="3">
    <source>
        <dbReference type="SAM" id="Phobius"/>
    </source>
</evidence>
<keyword evidence="1" id="KW-0175">Coiled coil</keyword>
<keyword evidence="3" id="KW-0472">Membrane</keyword>
<reference evidence="6" key="2">
    <citation type="submission" date="2020-02" db="EMBL/GenBank/DDBJ databases">
        <authorList>
            <person name="Littmann E."/>
            <person name="Sorbara M."/>
        </authorList>
    </citation>
    <scope>NUCLEOTIDE SEQUENCE</scope>
    <source>
        <strain evidence="6">MSK.17.11</strain>
        <strain evidence="5">MSK.17.38</strain>
    </source>
</reference>
<feature type="domain" description="Endonuclease GajA/Old nuclease/RecF-like AAA" evidence="4">
    <location>
        <begin position="1"/>
        <end position="453"/>
    </location>
</feature>
<comment type="caution">
    <text evidence="6">The sequence shown here is derived from an EMBL/GenBank/DDBJ whole genome shotgun (WGS) entry which is preliminary data.</text>
</comment>
<evidence type="ECO:0000259" key="4">
    <source>
        <dbReference type="Pfam" id="PF13175"/>
    </source>
</evidence>
<dbReference type="InterPro" id="IPR041685">
    <property type="entry name" value="AAA_GajA/Old/RecF-like"/>
</dbReference>
<dbReference type="EMBL" id="JAAITX010000008">
    <property type="protein sequence ID" value="NVH59110.1"/>
    <property type="molecule type" value="Genomic_DNA"/>
</dbReference>
<dbReference type="EMBL" id="JAAIUO010000008">
    <property type="protein sequence ID" value="NSK15337.1"/>
    <property type="molecule type" value="Genomic_DNA"/>
</dbReference>
<protein>
    <submittedName>
        <fullName evidence="6">AAA family ATPase</fullName>
    </submittedName>
</protein>
<evidence type="ECO:0000256" key="2">
    <source>
        <dbReference type="SAM" id="MobiDB-lite"/>
    </source>
</evidence>
<dbReference type="OrthoDB" id="9764467at2"/>
<evidence type="ECO:0000313" key="6">
    <source>
        <dbReference type="EMBL" id="NVH59110.1"/>
    </source>
</evidence>
<keyword evidence="7" id="KW-1185">Reference proteome</keyword>
<name>A0A850HM25_9FIRM</name>
<sequence length="521" mass="61217">MKICNLLLKNFGKFQGREIELKEGINILYGKNESGKTTLHSFIRGMFYGIERGRGRASVNDTYMMYEPWDNAAYYSGALRLESGGKIFWIERNFDRHTKKADLVCETDGEQLSVEEGDLDMLLGGLSSSGFDNTVSIGQMKVETGQSLDAEFRNYAMNYYQSGAEEINLEAALNYLREKQKSLDQQIRQEMEKRQEKRERIEQESSYVWRDVHRLEMEREHLDEELHYREKKEQEREKEQNSSQNGHSVVEELRADKWRVHPLEIILFIVLVIGSFALIPRPWNYLVAIVIFLACGLYIWNRMKVGKKQEKTEPELILEEITPEEEKIPLKKLAWGIERIDADLKEKRIQYDNLQEQLAELDEISGEFQEWDRKREAFVLAQERLKALSQTMQEQLEARLNQRASQIIQEITNGHYDRLLAEDHLHLVLLSKGKRVPVERVSRGTLEQAYFALRMAAGEMLLEEEMPVILDDTFVNYDDERLERTLQWLVKNRKQVLIFTCQKREEQVLLERGIAFHKVIV</sequence>
<dbReference type="PANTHER" id="PTHR41259">
    <property type="entry name" value="DOUBLE-STRAND BREAK REPAIR RAD50 ATPASE, PUTATIVE-RELATED"/>
    <property type="match status" value="1"/>
</dbReference>
<feature type="coiled-coil region" evidence="1">
    <location>
        <begin position="173"/>
        <end position="204"/>
    </location>
</feature>
<feature type="transmembrane region" description="Helical" evidence="3">
    <location>
        <begin position="285"/>
        <end position="301"/>
    </location>
</feature>
<dbReference type="SUPFAM" id="SSF52540">
    <property type="entry name" value="P-loop containing nucleoside triphosphate hydrolases"/>
    <property type="match status" value="1"/>
</dbReference>
<dbReference type="Proteomes" id="UP000528555">
    <property type="component" value="Unassembled WGS sequence"/>
</dbReference>
<dbReference type="Gene3D" id="3.40.50.300">
    <property type="entry name" value="P-loop containing nucleotide triphosphate hydrolases"/>
    <property type="match status" value="2"/>
</dbReference>
<feature type="region of interest" description="Disordered" evidence="2">
    <location>
        <begin position="229"/>
        <end position="248"/>
    </location>
</feature>
<evidence type="ECO:0000256" key="1">
    <source>
        <dbReference type="SAM" id="Coils"/>
    </source>
</evidence>
<evidence type="ECO:0000313" key="8">
    <source>
        <dbReference type="Proteomes" id="UP000701680"/>
    </source>
</evidence>
<dbReference type="Proteomes" id="UP000701680">
    <property type="component" value="Unassembled WGS sequence"/>
</dbReference>
<dbReference type="PANTHER" id="PTHR41259:SF1">
    <property type="entry name" value="DOUBLE-STRAND BREAK REPAIR RAD50 ATPASE, PUTATIVE-RELATED"/>
    <property type="match status" value="1"/>
</dbReference>
<gene>
    <name evidence="6" type="ORF">G5A66_10770</name>
    <name evidence="5" type="ORF">G5A75_10795</name>
</gene>
<dbReference type="RefSeq" id="WP_101696058.1">
    <property type="nucleotide sequence ID" value="NZ_JAAITX010000008.1"/>
</dbReference>
<organism evidence="6 7">
    <name type="scientific">Dorea phocaeensis</name>
    <dbReference type="NCBI Taxonomy" id="2040291"/>
    <lineage>
        <taxon>Bacteria</taxon>
        <taxon>Bacillati</taxon>
        <taxon>Bacillota</taxon>
        <taxon>Clostridia</taxon>
        <taxon>Lachnospirales</taxon>
        <taxon>Lachnospiraceae</taxon>
        <taxon>Dorea</taxon>
    </lineage>
</organism>
<accession>A0A850HM25</accession>
<proteinExistence type="predicted"/>
<evidence type="ECO:0000313" key="5">
    <source>
        <dbReference type="EMBL" id="NSK15337.1"/>
    </source>
</evidence>
<feature type="compositionally biased region" description="Basic and acidic residues" evidence="2">
    <location>
        <begin position="229"/>
        <end position="240"/>
    </location>
</feature>
<feature type="transmembrane region" description="Helical" evidence="3">
    <location>
        <begin position="263"/>
        <end position="279"/>
    </location>
</feature>
<keyword evidence="3" id="KW-1133">Transmembrane helix</keyword>
<keyword evidence="3" id="KW-0812">Transmembrane</keyword>
<reference evidence="7 8" key="1">
    <citation type="journal article" date="2020" name="Cell Host Microbe">
        <title>Functional and Genomic Variation between Human-Derived Isolates of Lachnospiraceae Reveals Inter- and Intra-Species Diversity.</title>
        <authorList>
            <person name="Sorbara M.T."/>
            <person name="Littmann E.R."/>
            <person name="Fontana E."/>
            <person name="Moody T.U."/>
            <person name="Kohout C.E."/>
            <person name="Gjonbalaj M."/>
            <person name="Eaton V."/>
            <person name="Seok R."/>
            <person name="Leiner I.M."/>
            <person name="Pamer E.G."/>
        </authorList>
    </citation>
    <scope>NUCLEOTIDE SEQUENCE [LARGE SCALE GENOMIC DNA]</scope>
    <source>
        <strain evidence="6 7">MSK.17.11</strain>
        <strain evidence="5 8">MSK.17.38</strain>
    </source>
</reference>
<dbReference type="InterPro" id="IPR027417">
    <property type="entry name" value="P-loop_NTPase"/>
</dbReference>
<feature type="coiled-coil region" evidence="1">
    <location>
        <begin position="337"/>
        <end position="374"/>
    </location>
</feature>
<dbReference type="Pfam" id="PF13175">
    <property type="entry name" value="AAA_15"/>
    <property type="match status" value="1"/>
</dbReference>